<keyword evidence="5" id="KW-0449">Lipoprotein</keyword>
<dbReference type="PANTHER" id="PTHR43649">
    <property type="entry name" value="ARABINOSE-BINDING PROTEIN-RELATED"/>
    <property type="match status" value="1"/>
</dbReference>
<reference evidence="7 8" key="1">
    <citation type="journal article" date="2016" name="Int. J. Syst. Evol. Microbiol.">
        <title>Descriptions of Anaerotaenia torta gen. nov., sp. nov. and Anaerocolumna cellulosilytica gen. nov., sp. nov. isolated from a methanogenic reactor of cattle waste.</title>
        <authorList>
            <person name="Uek A."/>
            <person name="Ohtaki Y."/>
            <person name="Kaku N."/>
            <person name="Ueki K."/>
        </authorList>
    </citation>
    <scope>NUCLEOTIDE SEQUENCE [LARGE SCALE GENOMIC DNA]</scope>
    <source>
        <strain evidence="7 8">SN021</strain>
    </source>
</reference>
<feature type="region of interest" description="Disordered" evidence="6">
    <location>
        <begin position="1"/>
        <end position="47"/>
    </location>
</feature>
<evidence type="ECO:0000256" key="6">
    <source>
        <dbReference type="SAM" id="MobiDB-lite"/>
    </source>
</evidence>
<dbReference type="SUPFAM" id="SSF53850">
    <property type="entry name" value="Periplasmic binding protein-like II"/>
    <property type="match status" value="1"/>
</dbReference>
<accession>A0A6S6R1N0</accession>
<evidence type="ECO:0000256" key="1">
    <source>
        <dbReference type="ARBA" id="ARBA00022475"/>
    </source>
</evidence>
<dbReference type="AlphaFoldDB" id="A0A6S6R1N0"/>
<dbReference type="EMBL" id="AP023367">
    <property type="protein sequence ID" value="BCJ93121.1"/>
    <property type="molecule type" value="Genomic_DNA"/>
</dbReference>
<proteinExistence type="predicted"/>
<dbReference type="InterPro" id="IPR050490">
    <property type="entry name" value="Bact_solute-bd_prot1"/>
</dbReference>
<keyword evidence="2" id="KW-0732">Signal</keyword>
<evidence type="ECO:0000256" key="3">
    <source>
        <dbReference type="ARBA" id="ARBA00023136"/>
    </source>
</evidence>
<evidence type="ECO:0000256" key="4">
    <source>
        <dbReference type="ARBA" id="ARBA00023139"/>
    </source>
</evidence>
<dbReference type="PANTHER" id="PTHR43649:SF33">
    <property type="entry name" value="POLYGALACTURONAN_RHAMNOGALACTURONAN-BINDING PROTEIN YTCQ"/>
    <property type="match status" value="1"/>
</dbReference>
<evidence type="ECO:0000256" key="2">
    <source>
        <dbReference type="ARBA" id="ARBA00022729"/>
    </source>
</evidence>
<name>A0A6S6R1N0_9FIRM</name>
<evidence type="ECO:0000313" key="8">
    <source>
        <dbReference type="Proteomes" id="UP000515561"/>
    </source>
</evidence>
<feature type="compositionally biased region" description="Acidic residues" evidence="6">
    <location>
        <begin position="28"/>
        <end position="37"/>
    </location>
</feature>
<keyword evidence="1" id="KW-1003">Cell membrane</keyword>
<sequence>MSTAILAGCGSDKTALTDSAETNHTDESAEESGEAEPEAITTVGPEDGTHLEMWTFVELHSNFYAEMLNTWNQKNPDKQLNITFTTYPYADMHNKLMMANQTGSGAPDICDIEIGQFPNFMQGQVQFYPLNEVIDPYRTDIVPARIEVYSKDGKNYGAPTHVGATVMYYNTKILEQYGIDYTKIVTWNDYAEAGKKLKEASGGKVFMTSVDTGGTDWLWLAMAEYGEDYTNKEGAPDIELNSIKQMLTMQQSWLEEGIAMISPGGQVDMEEGFANIGDGNIASFPKAMWFMSRFLNYLPEMKDTWAIAPCPVFEEGQPRSVGIGGTGTVVSVQSSNTELAAEFLAFAKLSYEGNEKIWEILGFDTCNTTIWTDETITKDTGNKYLSYFVTNPFDTLNEIKNEIGIIKVGRMNPAIAEQFNLTILNNCFENGAEIESELAAAQDALEIEY</sequence>
<gene>
    <name evidence="7" type="primary">araN</name>
    <name evidence="7" type="ORF">acsn021_06900</name>
</gene>
<organism evidence="7 8">
    <name type="scientific">Anaerocolumna cellulosilytica</name>
    <dbReference type="NCBI Taxonomy" id="433286"/>
    <lineage>
        <taxon>Bacteria</taxon>
        <taxon>Bacillati</taxon>
        <taxon>Bacillota</taxon>
        <taxon>Clostridia</taxon>
        <taxon>Lachnospirales</taxon>
        <taxon>Lachnospiraceae</taxon>
        <taxon>Anaerocolumna</taxon>
    </lineage>
</organism>
<protein>
    <submittedName>
        <fullName evidence="7">Putative arabinose-binding protein</fullName>
    </submittedName>
</protein>
<dbReference type="KEGG" id="acel:acsn021_06900"/>
<dbReference type="Gene3D" id="3.40.190.10">
    <property type="entry name" value="Periplasmic binding protein-like II"/>
    <property type="match status" value="1"/>
</dbReference>
<evidence type="ECO:0000256" key="5">
    <source>
        <dbReference type="ARBA" id="ARBA00023288"/>
    </source>
</evidence>
<keyword evidence="3" id="KW-0472">Membrane</keyword>
<evidence type="ECO:0000313" key="7">
    <source>
        <dbReference type="EMBL" id="BCJ93121.1"/>
    </source>
</evidence>
<dbReference type="InterPro" id="IPR006059">
    <property type="entry name" value="SBP"/>
</dbReference>
<keyword evidence="4" id="KW-0564">Palmitate</keyword>
<keyword evidence="8" id="KW-1185">Reference proteome</keyword>
<dbReference type="Proteomes" id="UP000515561">
    <property type="component" value="Chromosome"/>
</dbReference>
<dbReference type="Pfam" id="PF01547">
    <property type="entry name" value="SBP_bac_1"/>
    <property type="match status" value="1"/>
</dbReference>